<dbReference type="GO" id="GO:0008168">
    <property type="term" value="F:methyltransferase activity"/>
    <property type="evidence" value="ECO:0007669"/>
    <property type="project" value="UniProtKB-KW"/>
</dbReference>
<keyword evidence="1" id="KW-0489">Methyltransferase</keyword>
<protein>
    <submittedName>
        <fullName evidence="1">Methyltransferase family protein</fullName>
    </submittedName>
</protein>
<dbReference type="Gene3D" id="3.40.50.150">
    <property type="entry name" value="Vaccinia Virus protein VP39"/>
    <property type="match status" value="1"/>
</dbReference>
<dbReference type="SUPFAM" id="SSF53335">
    <property type="entry name" value="S-adenosyl-L-methionine-dependent methyltransferases"/>
    <property type="match status" value="1"/>
</dbReference>
<keyword evidence="1" id="KW-0808">Transferase</keyword>
<dbReference type="STRING" id="258533.BN977_01793"/>
<comment type="caution">
    <text evidence="1">The sequence shown here is derived from an EMBL/GenBank/DDBJ whole genome shotgun (WGS) entry which is preliminary data.</text>
</comment>
<sequence length="300" mass="33979">MGIGYLGARMMWDARWRDVGFDNVLTLGHQSLHLFPAEARYFRNAYRDMLGTAAPATADHHWDDYVDDFLRGYLGAQSVTVLDASAYEGAEAIHDMNYPVPRAWHDRYDVIIDGGSLEHIFNVPVAFSNLANMLKVGGTIFINTPANNMMGHGFYQFSPELMFRIFAEANGFALRDVLLYEARYPGVELTKKDTVYKVVDPEGVRQRVGLLNSKPVIMMVEARKIRDAEMFATPPLQSDYVATWNSGGGDGSAPPSWRRRVKQTFRSLPMGVRGPIQGIRQKRAFSLKNETCYTRERWLP</sequence>
<evidence type="ECO:0000313" key="1">
    <source>
        <dbReference type="EMBL" id="CDO06995.1"/>
    </source>
</evidence>
<dbReference type="EMBL" id="CCBB010000001">
    <property type="protein sequence ID" value="CDO06995.1"/>
    <property type="molecule type" value="Genomic_DNA"/>
</dbReference>
<reference evidence="1" key="2">
    <citation type="submission" date="2014-03" db="EMBL/GenBank/DDBJ databases">
        <authorList>
            <person name="Urmite Genomes"/>
        </authorList>
    </citation>
    <scope>NUCLEOTIDE SEQUENCE</scope>
    <source>
        <strain evidence="1">DSM 44829</strain>
    </source>
</reference>
<proteinExistence type="predicted"/>
<name>W9BJC4_MYCCO</name>
<organism evidence="1 2">
    <name type="scientific">Mycolicibacterium cosmeticum</name>
    <dbReference type="NCBI Taxonomy" id="258533"/>
    <lineage>
        <taxon>Bacteria</taxon>
        <taxon>Bacillati</taxon>
        <taxon>Actinomycetota</taxon>
        <taxon>Actinomycetes</taxon>
        <taxon>Mycobacteriales</taxon>
        <taxon>Mycobacteriaceae</taxon>
        <taxon>Mycolicibacterium</taxon>
    </lineage>
</organism>
<dbReference type="InterPro" id="IPR029063">
    <property type="entry name" value="SAM-dependent_MTases_sf"/>
</dbReference>
<accession>W9BJC4</accession>
<dbReference type="eggNOG" id="ENOG50331NT">
    <property type="taxonomic scope" value="Bacteria"/>
</dbReference>
<dbReference type="AlphaFoldDB" id="W9BJC4"/>
<gene>
    <name evidence="1" type="ORF">BN977_01793</name>
</gene>
<dbReference type="Proteomes" id="UP000028870">
    <property type="component" value="Unassembled WGS sequence"/>
</dbReference>
<dbReference type="GO" id="GO:0032259">
    <property type="term" value="P:methylation"/>
    <property type="evidence" value="ECO:0007669"/>
    <property type="project" value="UniProtKB-KW"/>
</dbReference>
<reference evidence="1" key="1">
    <citation type="submission" date="2014-03" db="EMBL/GenBank/DDBJ databases">
        <title>Draft Genome Sequence of Mycobacterium cosmeticum DSM 44829.</title>
        <authorList>
            <person name="Croce O."/>
            <person name="Robert C."/>
            <person name="Raoult D."/>
            <person name="Drancourt M."/>
        </authorList>
    </citation>
    <scope>NUCLEOTIDE SEQUENCE [LARGE SCALE GENOMIC DNA]</scope>
    <source>
        <strain evidence="1">DSM 44829</strain>
    </source>
</reference>
<keyword evidence="2" id="KW-1185">Reference proteome</keyword>
<evidence type="ECO:0000313" key="2">
    <source>
        <dbReference type="Proteomes" id="UP000028870"/>
    </source>
</evidence>